<feature type="non-terminal residue" evidence="1">
    <location>
        <position position="1"/>
    </location>
</feature>
<accession>A0A9N9KJQ4</accession>
<reference evidence="1" key="1">
    <citation type="submission" date="2021-06" db="EMBL/GenBank/DDBJ databases">
        <authorList>
            <person name="Kallberg Y."/>
            <person name="Tangrot J."/>
            <person name="Rosling A."/>
        </authorList>
    </citation>
    <scope>NUCLEOTIDE SEQUENCE</scope>
    <source>
        <strain evidence="1">FL966</strain>
    </source>
</reference>
<proteinExistence type="predicted"/>
<dbReference type="AlphaFoldDB" id="A0A9N9KJQ4"/>
<organism evidence="1 2">
    <name type="scientific">Cetraspora pellucida</name>
    <dbReference type="NCBI Taxonomy" id="1433469"/>
    <lineage>
        <taxon>Eukaryota</taxon>
        <taxon>Fungi</taxon>
        <taxon>Fungi incertae sedis</taxon>
        <taxon>Mucoromycota</taxon>
        <taxon>Glomeromycotina</taxon>
        <taxon>Glomeromycetes</taxon>
        <taxon>Diversisporales</taxon>
        <taxon>Gigasporaceae</taxon>
        <taxon>Cetraspora</taxon>
    </lineage>
</organism>
<dbReference type="Proteomes" id="UP000789759">
    <property type="component" value="Unassembled WGS sequence"/>
</dbReference>
<keyword evidence="2" id="KW-1185">Reference proteome</keyword>
<comment type="caution">
    <text evidence="1">The sequence shown here is derived from an EMBL/GenBank/DDBJ whole genome shotgun (WGS) entry which is preliminary data.</text>
</comment>
<evidence type="ECO:0000313" key="2">
    <source>
        <dbReference type="Proteomes" id="UP000789759"/>
    </source>
</evidence>
<evidence type="ECO:0000313" key="1">
    <source>
        <dbReference type="EMBL" id="CAG8831881.1"/>
    </source>
</evidence>
<feature type="non-terminal residue" evidence="1">
    <location>
        <position position="60"/>
    </location>
</feature>
<dbReference type="OrthoDB" id="10527419at2759"/>
<name>A0A9N9KJQ4_9GLOM</name>
<protein>
    <submittedName>
        <fullName evidence="1">1957_t:CDS:1</fullName>
    </submittedName>
</protein>
<sequence length="60" mass="6741">FISKNKSFYALLHSKTIHFNDDQETISNNGLVNNTVAVEYSNTIKSIDDQETCSNTSTEL</sequence>
<gene>
    <name evidence="1" type="ORF">CPELLU_LOCUS20785</name>
</gene>
<dbReference type="EMBL" id="CAJVQA010067123">
    <property type="protein sequence ID" value="CAG8831881.1"/>
    <property type="molecule type" value="Genomic_DNA"/>
</dbReference>